<dbReference type="GO" id="GO:0005886">
    <property type="term" value="C:plasma membrane"/>
    <property type="evidence" value="ECO:0007669"/>
    <property type="project" value="UniProtKB-SubCell"/>
</dbReference>
<dbReference type="SUPFAM" id="SSF160964">
    <property type="entry name" value="MalF N-terminal region-like"/>
    <property type="match status" value="1"/>
</dbReference>
<dbReference type="PANTHER" id="PTHR30193">
    <property type="entry name" value="ABC TRANSPORTER PERMEASE PROTEIN"/>
    <property type="match status" value="1"/>
</dbReference>
<feature type="transmembrane region" description="Helical" evidence="7">
    <location>
        <begin position="162"/>
        <end position="187"/>
    </location>
</feature>
<comment type="subcellular location">
    <subcellularLocation>
        <location evidence="1 7">Cell membrane</location>
        <topology evidence="1 7">Multi-pass membrane protein</topology>
    </subcellularLocation>
</comment>
<sequence length="304" mass="33907">MSSTLERERITTRGKHRGNVLYPASTPYWFVAPFLIIFLAFLVFPIIYSLVISFSQWTAGSLHFKGFFQYAKLLSDGQFWHSLANTFIILIIQVPVMIGLAALFATLLNSPRLRWKPLFQLGFFLPILIDTVAYSLTWSFILDNHGLINHILSTFGIPSVNWLGNAVAAKASIMLAITWHWTGYNVVILLGGMQSMPSEVYEAARVDGASAVRQWFSMTLPLLRPILLFEAVLSTIGTMQLFTEPFILTGGGPANSTLTPVLYLYKMGFQTFDFGYAAAIAYVLAIIIAVFSVIQMRLTRGGDI</sequence>
<organism evidence="9 10">
    <name type="scientific">Alicyclobacillus mengziensis</name>
    <dbReference type="NCBI Taxonomy" id="2931921"/>
    <lineage>
        <taxon>Bacteria</taxon>
        <taxon>Bacillati</taxon>
        <taxon>Bacillota</taxon>
        <taxon>Bacilli</taxon>
        <taxon>Bacillales</taxon>
        <taxon>Alicyclobacillaceae</taxon>
        <taxon>Alicyclobacillus</taxon>
    </lineage>
</organism>
<dbReference type="InterPro" id="IPR000515">
    <property type="entry name" value="MetI-like"/>
</dbReference>
<dbReference type="GO" id="GO:0055085">
    <property type="term" value="P:transmembrane transport"/>
    <property type="evidence" value="ECO:0007669"/>
    <property type="project" value="InterPro"/>
</dbReference>
<keyword evidence="4 7" id="KW-0812">Transmembrane</keyword>
<comment type="similarity">
    <text evidence="7">Belongs to the binding-protein-dependent transport system permease family.</text>
</comment>
<accession>A0A9X7VVK7</accession>
<dbReference type="InterPro" id="IPR035906">
    <property type="entry name" value="MetI-like_sf"/>
</dbReference>
<feature type="transmembrane region" description="Helical" evidence="7">
    <location>
        <begin position="20"/>
        <end position="48"/>
    </location>
</feature>
<dbReference type="CDD" id="cd06261">
    <property type="entry name" value="TM_PBP2"/>
    <property type="match status" value="1"/>
</dbReference>
<keyword evidence="10" id="KW-1185">Reference proteome</keyword>
<proteinExistence type="inferred from homology"/>
<feature type="transmembrane region" description="Helical" evidence="7">
    <location>
        <begin position="121"/>
        <end position="142"/>
    </location>
</feature>
<dbReference type="KEGG" id="afx:JZ786_12540"/>
<dbReference type="SUPFAM" id="SSF161098">
    <property type="entry name" value="MetI-like"/>
    <property type="match status" value="1"/>
</dbReference>
<dbReference type="PROSITE" id="PS50928">
    <property type="entry name" value="ABC_TM1"/>
    <property type="match status" value="1"/>
</dbReference>
<evidence type="ECO:0000256" key="5">
    <source>
        <dbReference type="ARBA" id="ARBA00022989"/>
    </source>
</evidence>
<dbReference type="PANTHER" id="PTHR30193:SF37">
    <property type="entry name" value="INNER MEMBRANE ABC TRANSPORTER PERMEASE PROTEIN YCJO"/>
    <property type="match status" value="1"/>
</dbReference>
<evidence type="ECO:0000313" key="9">
    <source>
        <dbReference type="EMBL" id="QSO45420.1"/>
    </source>
</evidence>
<protein>
    <submittedName>
        <fullName evidence="9">Sugar ABC transporter permease</fullName>
    </submittedName>
</protein>
<evidence type="ECO:0000313" key="10">
    <source>
        <dbReference type="Proteomes" id="UP000663505"/>
    </source>
</evidence>
<evidence type="ECO:0000256" key="4">
    <source>
        <dbReference type="ARBA" id="ARBA00022692"/>
    </source>
</evidence>
<dbReference type="EMBL" id="CP071182">
    <property type="protein sequence ID" value="QSO45420.1"/>
    <property type="molecule type" value="Genomic_DNA"/>
</dbReference>
<feature type="transmembrane region" description="Helical" evidence="7">
    <location>
        <begin position="274"/>
        <end position="294"/>
    </location>
</feature>
<name>A0A9X7VVK7_9BACL</name>
<keyword evidence="6 7" id="KW-0472">Membrane</keyword>
<dbReference type="Pfam" id="PF00528">
    <property type="entry name" value="BPD_transp_1"/>
    <property type="match status" value="1"/>
</dbReference>
<dbReference type="Gene3D" id="1.10.3720.10">
    <property type="entry name" value="MetI-like"/>
    <property type="match status" value="1"/>
</dbReference>
<evidence type="ECO:0000256" key="7">
    <source>
        <dbReference type="RuleBase" id="RU363032"/>
    </source>
</evidence>
<keyword evidence="5 7" id="KW-1133">Transmembrane helix</keyword>
<evidence type="ECO:0000256" key="3">
    <source>
        <dbReference type="ARBA" id="ARBA00022475"/>
    </source>
</evidence>
<dbReference type="InterPro" id="IPR051393">
    <property type="entry name" value="ABC_transporter_permease"/>
</dbReference>
<keyword evidence="3" id="KW-1003">Cell membrane</keyword>
<evidence type="ECO:0000256" key="6">
    <source>
        <dbReference type="ARBA" id="ARBA00023136"/>
    </source>
</evidence>
<evidence type="ECO:0000256" key="2">
    <source>
        <dbReference type="ARBA" id="ARBA00022448"/>
    </source>
</evidence>
<evidence type="ECO:0000256" key="1">
    <source>
        <dbReference type="ARBA" id="ARBA00004651"/>
    </source>
</evidence>
<dbReference type="AlphaFoldDB" id="A0A9X7VVK7"/>
<keyword evidence="2 7" id="KW-0813">Transport</keyword>
<dbReference type="Proteomes" id="UP000663505">
    <property type="component" value="Chromosome"/>
</dbReference>
<feature type="domain" description="ABC transmembrane type-1" evidence="8">
    <location>
        <begin position="83"/>
        <end position="295"/>
    </location>
</feature>
<feature type="transmembrane region" description="Helical" evidence="7">
    <location>
        <begin position="222"/>
        <end position="242"/>
    </location>
</feature>
<gene>
    <name evidence="9" type="ORF">JZ786_12540</name>
</gene>
<reference evidence="9 10" key="1">
    <citation type="submission" date="2021-02" db="EMBL/GenBank/DDBJ databases">
        <title>Alicyclobacillus curvatus sp. nov. and Alicyclobacillus mengziensis sp. nov., two acidophilic bacteria isolated from acid mine drainage.</title>
        <authorList>
            <person name="Huang Y."/>
        </authorList>
    </citation>
    <scope>NUCLEOTIDE SEQUENCE [LARGE SCALE GENOMIC DNA]</scope>
    <source>
        <strain evidence="9 10">S30H14</strain>
    </source>
</reference>
<evidence type="ECO:0000259" key="8">
    <source>
        <dbReference type="PROSITE" id="PS50928"/>
    </source>
</evidence>
<feature type="transmembrane region" description="Helical" evidence="7">
    <location>
        <begin position="87"/>
        <end position="109"/>
    </location>
</feature>
<dbReference type="RefSeq" id="WP_206654788.1">
    <property type="nucleotide sequence ID" value="NZ_CP071182.1"/>
</dbReference>